<protein>
    <submittedName>
        <fullName evidence="2">Uncharacterized protein</fullName>
    </submittedName>
</protein>
<comment type="caution">
    <text evidence="2">The sequence shown here is derived from an EMBL/GenBank/DDBJ whole genome shotgun (WGS) entry which is preliminary data.</text>
</comment>
<dbReference type="InterPro" id="IPR015919">
    <property type="entry name" value="Cadherin-like_sf"/>
</dbReference>
<keyword evidence="3" id="KW-1185">Reference proteome</keyword>
<name>A0ABN2RCG0_9ACTN</name>
<dbReference type="InterPro" id="IPR013783">
    <property type="entry name" value="Ig-like_fold"/>
</dbReference>
<proteinExistence type="predicted"/>
<dbReference type="InterPro" id="IPR018114">
    <property type="entry name" value="TRYPSIN_HIS"/>
</dbReference>
<feature type="chain" id="PRO_5047043770" evidence="1">
    <location>
        <begin position="29"/>
        <end position="523"/>
    </location>
</feature>
<dbReference type="SUPFAM" id="SSF50494">
    <property type="entry name" value="Trypsin-like serine proteases"/>
    <property type="match status" value="1"/>
</dbReference>
<dbReference type="InterPro" id="IPR009003">
    <property type="entry name" value="Peptidase_S1_PA"/>
</dbReference>
<keyword evidence="1" id="KW-0732">Signal</keyword>
<dbReference type="SUPFAM" id="SSF49313">
    <property type="entry name" value="Cadherin-like"/>
    <property type="match status" value="1"/>
</dbReference>
<dbReference type="Gene3D" id="2.60.40.10">
    <property type="entry name" value="Immunoglobulins"/>
    <property type="match status" value="1"/>
</dbReference>
<dbReference type="RefSeq" id="WP_344657248.1">
    <property type="nucleotide sequence ID" value="NZ_BAAAQM010000012.1"/>
</dbReference>
<dbReference type="Pfam" id="PF05345">
    <property type="entry name" value="He_PIG"/>
    <property type="match status" value="1"/>
</dbReference>
<dbReference type="PROSITE" id="PS00134">
    <property type="entry name" value="TRYPSIN_HIS"/>
    <property type="match status" value="1"/>
</dbReference>
<organism evidence="2 3">
    <name type="scientific">Catenulispora subtropica</name>
    <dbReference type="NCBI Taxonomy" id="450798"/>
    <lineage>
        <taxon>Bacteria</taxon>
        <taxon>Bacillati</taxon>
        <taxon>Actinomycetota</taxon>
        <taxon>Actinomycetes</taxon>
        <taxon>Catenulisporales</taxon>
        <taxon>Catenulisporaceae</taxon>
        <taxon>Catenulispora</taxon>
    </lineage>
</organism>
<gene>
    <name evidence="2" type="ORF">GCM10009838_26210</name>
</gene>
<evidence type="ECO:0000256" key="1">
    <source>
        <dbReference type="SAM" id="SignalP"/>
    </source>
</evidence>
<sequence length="523" mass="52660">MLKRTAAVLAAAAVVVTAALSASASASAVPAGSATAPRLAAASLASTIALDDCSASLVRYPSSQSTDRALMLTAGHCFEGGMPSAGQVLQNVASSRSGTLLDSSGSSLGTVRADKLLYATMTNTDIAIYELTDTYASITSKYGAGAMTISASHPATTEAISIPSGYWKRIWACNLNGFAGTVREDQWTWHDSLRYDMNGGCEVIGGSSGSPVVDTATNAVIGVNNTINESGQMCTLDNPCEVNADGTTTATKGQGYGQELYWVTTCLTSANVIDLTISGCLLPGATHTGNTVTVDNPGSQTVAQGGTVSLQITGHDSDSGQTLTYSATGLPAGLSISGSGLISGTATTAGSSTVTVTAHDGTNASGSTSFPFTVTSTGGGGVVDGGFESGSLTGWTSAGSTSVTTGGPHSGTDAALVGATSPTNTSSISQTFTAPTGSTTLAFWYDVTCPDTVTYDWATATLKDDTAGTTSTVLAKTCTNGAGWKQVSTAVTAGHSYTLTLVNRDDDYAGDATYTKYDDVTVS</sequence>
<evidence type="ECO:0000313" key="2">
    <source>
        <dbReference type="EMBL" id="GAA1967004.1"/>
    </source>
</evidence>
<reference evidence="2 3" key="1">
    <citation type="journal article" date="2019" name="Int. J. Syst. Evol. Microbiol.">
        <title>The Global Catalogue of Microorganisms (GCM) 10K type strain sequencing project: providing services to taxonomists for standard genome sequencing and annotation.</title>
        <authorList>
            <consortium name="The Broad Institute Genomics Platform"/>
            <consortium name="The Broad Institute Genome Sequencing Center for Infectious Disease"/>
            <person name="Wu L."/>
            <person name="Ma J."/>
        </authorList>
    </citation>
    <scope>NUCLEOTIDE SEQUENCE [LARGE SCALE GENOMIC DNA]</scope>
    <source>
        <strain evidence="2 3">JCM 16013</strain>
    </source>
</reference>
<dbReference type="Proteomes" id="UP001499854">
    <property type="component" value="Unassembled WGS sequence"/>
</dbReference>
<dbReference type="Gene3D" id="2.60.120.260">
    <property type="entry name" value="Galactose-binding domain-like"/>
    <property type="match status" value="1"/>
</dbReference>
<evidence type="ECO:0000313" key="3">
    <source>
        <dbReference type="Proteomes" id="UP001499854"/>
    </source>
</evidence>
<dbReference type="EMBL" id="BAAAQM010000012">
    <property type="protein sequence ID" value="GAA1967004.1"/>
    <property type="molecule type" value="Genomic_DNA"/>
</dbReference>
<accession>A0ABN2RCG0</accession>
<feature type="signal peptide" evidence="1">
    <location>
        <begin position="1"/>
        <end position="28"/>
    </location>
</feature>